<dbReference type="SUPFAM" id="SSF48208">
    <property type="entry name" value="Six-hairpin glycosidases"/>
    <property type="match status" value="1"/>
</dbReference>
<organism evidence="2 3">
    <name type="scientific">Pseudonocardia benzenivorans</name>
    <dbReference type="NCBI Taxonomy" id="228005"/>
    <lineage>
        <taxon>Bacteria</taxon>
        <taxon>Bacillati</taxon>
        <taxon>Actinomycetota</taxon>
        <taxon>Actinomycetes</taxon>
        <taxon>Pseudonocardiales</taxon>
        <taxon>Pseudonocardiaceae</taxon>
        <taxon>Pseudonocardia</taxon>
    </lineage>
</organism>
<dbReference type="Pfam" id="PF03190">
    <property type="entry name" value="Thioredox_DsbH"/>
    <property type="match status" value="1"/>
</dbReference>
<dbReference type="CDD" id="cd02955">
    <property type="entry name" value="SSP411"/>
    <property type="match status" value="1"/>
</dbReference>
<sequence length="674" mass="72502">MNRLAGATSPYLRQHADNPVDWWEWCDEAFEEARRRDVPVLLSIGYGACHWCHVMAHESFSDPATAAQINERFVAVKVDREERPDVDAIYMSATQSMTGRGGWPMTCFLTPEREPFHCGTYYPPTARPGLPGFRQVLDAVTRSWVQDPHRVREAAREIATRLEEAALADRVDTVVGPAVLDAAAETLYRDHDTVDGGFGGAPKFPPALCLEFLLHHHERTGSARSLQIVGTTCERMARGGLYDQLGGGFARYSVDRAWVVPHFEKMLYDNALLLRVFARLARVTGSPLATRVTVETGEFLLREMRTANGGFAAALDADADGIEGLTYVWSPGELMAALGLRDGVWAANLLSVTSAGTVGRGRSTLQLPADPDDADRWRRVRATLHDVRRTRPQPARDDTVVTAWNGMTAQALAEAGAWLGRADWIAAATAATELLLDEHMVRGRLRRSSGSGGVGRAAAVLEDHAWLAEALLTLHQVTGDPARLDAAARVLDLALTHFTAPGRIGVYFDTPDDGEPLLHRPRDVVDNATPSGSSALAGALVTASALSSVDRAARYRAAAEAAVEAVGEVVAAHPRFAGHWLGTAERLLAGPVQVAVVGSEDDPQRDKLLACARSLAPTGSVVVAGGPHESGVPLLADKGTPTGRATAYVCRGAVCHPPVSTVDHLERQLADGTR</sequence>
<evidence type="ECO:0000313" key="3">
    <source>
        <dbReference type="Proteomes" id="UP001597182"/>
    </source>
</evidence>
<dbReference type="PANTHER" id="PTHR42899">
    <property type="entry name" value="SPERMATOGENESIS-ASSOCIATED PROTEIN 20"/>
    <property type="match status" value="1"/>
</dbReference>
<dbReference type="EMBL" id="JBHTMB010000195">
    <property type="protein sequence ID" value="MFD1236021.1"/>
    <property type="molecule type" value="Genomic_DNA"/>
</dbReference>
<accession>A0ABW3VNW0</accession>
<dbReference type="PIRSF" id="PIRSF006402">
    <property type="entry name" value="UCP006402_thioredoxin"/>
    <property type="match status" value="1"/>
</dbReference>
<dbReference type="InterPro" id="IPR024705">
    <property type="entry name" value="Ssp411"/>
</dbReference>
<dbReference type="Gene3D" id="1.50.10.10">
    <property type="match status" value="1"/>
</dbReference>
<dbReference type="Gene3D" id="3.40.30.10">
    <property type="entry name" value="Glutaredoxin"/>
    <property type="match status" value="1"/>
</dbReference>
<dbReference type="PANTHER" id="PTHR42899:SF1">
    <property type="entry name" value="SPERMATOGENESIS-ASSOCIATED PROTEIN 20"/>
    <property type="match status" value="1"/>
</dbReference>
<name>A0ABW3VNW0_9PSEU</name>
<gene>
    <name evidence="2" type="ORF">ACFQ34_22235</name>
</gene>
<dbReference type="RefSeq" id="WP_339123149.1">
    <property type="nucleotide sequence ID" value="NZ_BAABKS010000073.1"/>
</dbReference>
<feature type="domain" description="Spermatogenesis-associated protein 20-like TRX" evidence="1">
    <location>
        <begin position="2"/>
        <end position="162"/>
    </location>
</feature>
<proteinExistence type="predicted"/>
<dbReference type="SUPFAM" id="SSF52833">
    <property type="entry name" value="Thioredoxin-like"/>
    <property type="match status" value="1"/>
</dbReference>
<keyword evidence="3" id="KW-1185">Reference proteome</keyword>
<comment type="caution">
    <text evidence="2">The sequence shown here is derived from an EMBL/GenBank/DDBJ whole genome shotgun (WGS) entry which is preliminary data.</text>
</comment>
<reference evidence="3" key="1">
    <citation type="journal article" date="2019" name="Int. J. Syst. Evol. Microbiol.">
        <title>The Global Catalogue of Microorganisms (GCM) 10K type strain sequencing project: providing services to taxonomists for standard genome sequencing and annotation.</title>
        <authorList>
            <consortium name="The Broad Institute Genomics Platform"/>
            <consortium name="The Broad Institute Genome Sequencing Center for Infectious Disease"/>
            <person name="Wu L."/>
            <person name="Ma J."/>
        </authorList>
    </citation>
    <scope>NUCLEOTIDE SEQUENCE [LARGE SCALE GENOMIC DNA]</scope>
    <source>
        <strain evidence="3">CCUG 49018</strain>
    </source>
</reference>
<dbReference type="Proteomes" id="UP001597182">
    <property type="component" value="Unassembled WGS sequence"/>
</dbReference>
<dbReference type="InterPro" id="IPR036249">
    <property type="entry name" value="Thioredoxin-like_sf"/>
</dbReference>
<evidence type="ECO:0000313" key="2">
    <source>
        <dbReference type="EMBL" id="MFD1236021.1"/>
    </source>
</evidence>
<dbReference type="InterPro" id="IPR012341">
    <property type="entry name" value="6hp_glycosidase-like_sf"/>
</dbReference>
<evidence type="ECO:0000259" key="1">
    <source>
        <dbReference type="Pfam" id="PF03190"/>
    </source>
</evidence>
<protein>
    <submittedName>
        <fullName evidence="2">Thioredoxin domain-containing protein</fullName>
    </submittedName>
</protein>
<dbReference type="InterPro" id="IPR008928">
    <property type="entry name" value="6-hairpin_glycosidase_sf"/>
</dbReference>
<dbReference type="InterPro" id="IPR004879">
    <property type="entry name" value="Ssp411-like_TRX"/>
</dbReference>